<evidence type="ECO:0000313" key="1">
    <source>
        <dbReference type="EMBL" id="MFD2905973.1"/>
    </source>
</evidence>
<evidence type="ECO:0000313" key="2">
    <source>
        <dbReference type="Proteomes" id="UP001597509"/>
    </source>
</evidence>
<dbReference type="RefSeq" id="WP_380922947.1">
    <property type="nucleotide sequence ID" value="NZ_JBHUPE010000007.1"/>
</dbReference>
<organism evidence="1 2">
    <name type="scientific">Sphingobacterium anhuiense</name>
    <dbReference type="NCBI Taxonomy" id="493780"/>
    <lineage>
        <taxon>Bacteria</taxon>
        <taxon>Pseudomonadati</taxon>
        <taxon>Bacteroidota</taxon>
        <taxon>Sphingobacteriia</taxon>
        <taxon>Sphingobacteriales</taxon>
        <taxon>Sphingobacteriaceae</taxon>
        <taxon>Sphingobacterium</taxon>
    </lineage>
</organism>
<dbReference type="Proteomes" id="UP001597509">
    <property type="component" value="Unassembled WGS sequence"/>
</dbReference>
<keyword evidence="2" id="KW-1185">Reference proteome</keyword>
<reference evidence="2" key="1">
    <citation type="journal article" date="2019" name="Int. J. Syst. Evol. Microbiol.">
        <title>The Global Catalogue of Microorganisms (GCM) 10K type strain sequencing project: providing services to taxonomists for standard genome sequencing and annotation.</title>
        <authorList>
            <consortium name="The Broad Institute Genomics Platform"/>
            <consortium name="The Broad Institute Genome Sequencing Center for Infectious Disease"/>
            <person name="Wu L."/>
            <person name="Ma J."/>
        </authorList>
    </citation>
    <scope>NUCLEOTIDE SEQUENCE [LARGE SCALE GENOMIC DNA]</scope>
    <source>
        <strain evidence="2">KCTC 22209</strain>
    </source>
</reference>
<accession>A0ABW5Z1U8</accession>
<evidence type="ECO:0008006" key="3">
    <source>
        <dbReference type="Google" id="ProtNLM"/>
    </source>
</evidence>
<sequence length="399" mass="44848">MRIIEKQRMWTLLFLFFTYLTSCDSFNRPLDNDGTIVIGTRVNTPKGRVFYLGAYAGIPEQVDAQDMLMLGSDVSIYSYGKHPYVWDGTTSLLKKYAVDNKMNLEPLDSIDLRGIANRSSFGSVAFISETEAYVFFLGEGKVVQFDPSTMKVSKLVVTDVLPGGPDPKVGTNTYYSFITNDTTVLLPVGANPGNFGRFPDRASVAVFNTKTKVVKYNMDSRMSIGYHNFAQDVANGELYYRPSKYIARIRDYVPAQHNPPIGGILRMRSDGTYDPDFFIDLEKILKAHCILSVINVRNKEALVQYIEHGWSVPKDPGEWYSGPTQVARVNLETLNVENNDYLNTYGALYPVGEVDGKQYYSNFGANDNKYHFLEFDDSGDFIDRVTSVSGSGIYIARLK</sequence>
<protein>
    <recommendedName>
        <fullName evidence="3">Lipoprotein</fullName>
    </recommendedName>
</protein>
<comment type="caution">
    <text evidence="1">The sequence shown here is derived from an EMBL/GenBank/DDBJ whole genome shotgun (WGS) entry which is preliminary data.</text>
</comment>
<name>A0ABW5Z1U8_9SPHI</name>
<dbReference type="EMBL" id="JBHUPE010000007">
    <property type="protein sequence ID" value="MFD2905973.1"/>
    <property type="molecule type" value="Genomic_DNA"/>
</dbReference>
<proteinExistence type="predicted"/>
<gene>
    <name evidence="1" type="ORF">ACFS6I_18735</name>
</gene>